<keyword evidence="3 4" id="KW-0732">Signal</keyword>
<dbReference type="InterPro" id="IPR039424">
    <property type="entry name" value="SBP_5"/>
</dbReference>
<dbReference type="Gene3D" id="3.40.190.10">
    <property type="entry name" value="Periplasmic binding protein-like II"/>
    <property type="match status" value="1"/>
</dbReference>
<dbReference type="Pfam" id="PF00496">
    <property type="entry name" value="SBP_bac_5"/>
    <property type="match status" value="1"/>
</dbReference>
<dbReference type="GO" id="GO:0043190">
    <property type="term" value="C:ATP-binding cassette (ABC) transporter complex"/>
    <property type="evidence" value="ECO:0007669"/>
    <property type="project" value="InterPro"/>
</dbReference>
<feature type="signal peptide" evidence="4">
    <location>
        <begin position="1"/>
        <end position="20"/>
    </location>
</feature>
<accession>A0A2W2DNN0</accession>
<comment type="caution">
    <text evidence="6">The sequence shown here is derived from an EMBL/GenBank/DDBJ whole genome shotgun (WGS) entry which is preliminary data.</text>
</comment>
<dbReference type="PROSITE" id="PS01040">
    <property type="entry name" value="SBP_BACTERIAL_5"/>
    <property type="match status" value="1"/>
</dbReference>
<dbReference type="SUPFAM" id="SSF53850">
    <property type="entry name" value="Periplasmic binding protein-like II"/>
    <property type="match status" value="1"/>
</dbReference>
<evidence type="ECO:0000313" key="6">
    <source>
        <dbReference type="EMBL" id="PZG13502.1"/>
    </source>
</evidence>
<comment type="similarity">
    <text evidence="2">Belongs to the bacterial solute-binding protein 5 family.</text>
</comment>
<dbReference type="PROSITE" id="PS51257">
    <property type="entry name" value="PROKAR_LIPOPROTEIN"/>
    <property type="match status" value="1"/>
</dbReference>
<dbReference type="OrthoDB" id="9764591at2"/>
<dbReference type="Gene3D" id="3.90.76.10">
    <property type="entry name" value="Dipeptide-binding Protein, Domain 1"/>
    <property type="match status" value="1"/>
</dbReference>
<dbReference type="RefSeq" id="WP_111182306.1">
    <property type="nucleotide sequence ID" value="NZ_POUD01000154.1"/>
</dbReference>
<feature type="domain" description="Solute-binding protein family 5" evidence="5">
    <location>
        <begin position="83"/>
        <end position="433"/>
    </location>
</feature>
<dbReference type="PANTHER" id="PTHR30290">
    <property type="entry name" value="PERIPLASMIC BINDING COMPONENT OF ABC TRANSPORTER"/>
    <property type="match status" value="1"/>
</dbReference>
<dbReference type="Proteomes" id="UP000249304">
    <property type="component" value="Unassembled WGS sequence"/>
</dbReference>
<dbReference type="GO" id="GO:1904680">
    <property type="term" value="F:peptide transmembrane transporter activity"/>
    <property type="evidence" value="ECO:0007669"/>
    <property type="project" value="TreeGrafter"/>
</dbReference>
<reference evidence="6 7" key="1">
    <citation type="submission" date="2018-01" db="EMBL/GenBank/DDBJ databases">
        <title>Draft genome sequence of Nonomuraea sp. KC333.</title>
        <authorList>
            <person name="Sahin N."/>
            <person name="Saygin H."/>
            <person name="Ay H."/>
        </authorList>
    </citation>
    <scope>NUCLEOTIDE SEQUENCE [LARGE SCALE GENOMIC DNA]</scope>
    <source>
        <strain evidence="6 7">KC333</strain>
    </source>
</reference>
<dbReference type="Gene3D" id="3.10.105.10">
    <property type="entry name" value="Dipeptide-binding Protein, Domain 3"/>
    <property type="match status" value="1"/>
</dbReference>
<dbReference type="InterPro" id="IPR000914">
    <property type="entry name" value="SBP_5_dom"/>
</dbReference>
<dbReference type="InterPro" id="IPR023765">
    <property type="entry name" value="SBP_5_CS"/>
</dbReference>
<gene>
    <name evidence="6" type="ORF">C1J01_29790</name>
</gene>
<dbReference type="AlphaFoldDB" id="A0A2W2DNN0"/>
<evidence type="ECO:0000256" key="3">
    <source>
        <dbReference type="ARBA" id="ARBA00022729"/>
    </source>
</evidence>
<evidence type="ECO:0000256" key="1">
    <source>
        <dbReference type="ARBA" id="ARBA00004193"/>
    </source>
</evidence>
<dbReference type="GO" id="GO:0042597">
    <property type="term" value="C:periplasmic space"/>
    <property type="evidence" value="ECO:0007669"/>
    <property type="project" value="UniProtKB-ARBA"/>
</dbReference>
<dbReference type="InterPro" id="IPR030678">
    <property type="entry name" value="Peptide/Ni-bd"/>
</dbReference>
<evidence type="ECO:0000256" key="2">
    <source>
        <dbReference type="ARBA" id="ARBA00005695"/>
    </source>
</evidence>
<name>A0A2W2DNN0_9ACTN</name>
<evidence type="ECO:0000259" key="5">
    <source>
        <dbReference type="Pfam" id="PF00496"/>
    </source>
</evidence>
<dbReference type="EMBL" id="POUD01000154">
    <property type="protein sequence ID" value="PZG13502.1"/>
    <property type="molecule type" value="Genomic_DNA"/>
</dbReference>
<dbReference type="PIRSF" id="PIRSF002741">
    <property type="entry name" value="MppA"/>
    <property type="match status" value="1"/>
</dbReference>
<comment type="subcellular location">
    <subcellularLocation>
        <location evidence="1">Cell membrane</location>
        <topology evidence="1">Lipid-anchor</topology>
    </subcellularLocation>
</comment>
<evidence type="ECO:0000313" key="7">
    <source>
        <dbReference type="Proteomes" id="UP000249304"/>
    </source>
</evidence>
<keyword evidence="7" id="KW-1185">Reference proteome</keyword>
<feature type="chain" id="PRO_5015940325" evidence="4">
    <location>
        <begin position="21"/>
        <end position="524"/>
    </location>
</feature>
<proteinExistence type="inferred from homology"/>
<dbReference type="GO" id="GO:0015833">
    <property type="term" value="P:peptide transport"/>
    <property type="evidence" value="ECO:0007669"/>
    <property type="project" value="TreeGrafter"/>
</dbReference>
<organism evidence="6 7">
    <name type="scientific">Nonomuraea aridisoli</name>
    <dbReference type="NCBI Taxonomy" id="2070368"/>
    <lineage>
        <taxon>Bacteria</taxon>
        <taxon>Bacillati</taxon>
        <taxon>Actinomycetota</taxon>
        <taxon>Actinomycetes</taxon>
        <taxon>Streptosporangiales</taxon>
        <taxon>Streptosporangiaceae</taxon>
        <taxon>Nonomuraea</taxon>
    </lineage>
</organism>
<protein>
    <submittedName>
        <fullName evidence="6">ABC transporter substrate-binding protein</fullName>
    </submittedName>
</protein>
<dbReference type="CDD" id="cd00995">
    <property type="entry name" value="PBP2_NikA_DppA_OppA_like"/>
    <property type="match status" value="1"/>
</dbReference>
<sequence>MRRGVLLAALAALTLSAACAPSVPGSSGSAGAQQPASSDRLTIGTTADVLNYNPLVGNSRTDSWVTNLMYPHLTQMDMSGKRVPYLATEWSYAEDGKSATVTLRDDMKWSDGKPVTADDVVFSVMTVKKENFGVVAGLITALDEAVAVSPTQVRFDLTRPDGTFLDNVGFWLPVVPKHVFEKAPSVQKFANDSNWVSAGPFKLTKVERGQRYVMERVDGFGPGAPAVKEVVFRVFPDVNTEVLALRNGEIDVIGNVLPPATAAELKNDPSVKLEQIPSLGWAHLQYNVKRKPLDDVRVRQALAHAVDYEAIRNIALKGYAKSSNSSVLTPSLPEWTDPSAKEYAFDPALSKQLLAQAGVSNLSLSMIYDQADPNIARWAPMVRDSAKQAGITIKLQGLERNTYVDKSLNHDFDIYAGSWAIMDNPPANLGLAFKTGGYINYGQVSDPELDALIDKAQKALSVEEAKPPIQEAARRIRDQVYDNVLYVETFNIAHSVKWTGFKPMPSELLSIVNPLSLAAAKPAG</sequence>
<evidence type="ECO:0000256" key="4">
    <source>
        <dbReference type="SAM" id="SignalP"/>
    </source>
</evidence>